<dbReference type="InterPro" id="IPR001245">
    <property type="entry name" value="Ser-Thr/Tyr_kinase_cat_dom"/>
</dbReference>
<evidence type="ECO:0000259" key="14">
    <source>
        <dbReference type="PROSITE" id="PS50011"/>
    </source>
</evidence>
<keyword evidence="17" id="KW-1185">Reference proteome</keyword>
<evidence type="ECO:0000256" key="7">
    <source>
        <dbReference type="ARBA" id="ARBA00023136"/>
    </source>
</evidence>
<evidence type="ECO:0000256" key="1">
    <source>
        <dbReference type="ARBA" id="ARBA00001436"/>
    </source>
</evidence>
<feature type="signal peptide" evidence="13">
    <location>
        <begin position="1"/>
        <end position="21"/>
    </location>
</feature>
<evidence type="ECO:0000256" key="6">
    <source>
        <dbReference type="ARBA" id="ARBA00022989"/>
    </source>
</evidence>
<name>A0A1W0WZY8_HYPEX</name>
<evidence type="ECO:0000256" key="2">
    <source>
        <dbReference type="ARBA" id="ARBA00004479"/>
    </source>
</evidence>
<accession>A0A1W0WZY8</accession>
<dbReference type="InterPro" id="IPR029787">
    <property type="entry name" value="Nucleotide_cyclase"/>
</dbReference>
<dbReference type="Pfam" id="PF00211">
    <property type="entry name" value="Guanylate_cyc"/>
    <property type="match status" value="1"/>
</dbReference>
<dbReference type="PANTHER" id="PTHR11920:SF335">
    <property type="entry name" value="GUANYLATE CYCLASE"/>
    <property type="match status" value="1"/>
</dbReference>
<evidence type="ECO:0000256" key="12">
    <source>
        <dbReference type="RuleBase" id="RU003431"/>
    </source>
</evidence>
<dbReference type="PROSITE" id="PS50125">
    <property type="entry name" value="GUANYLATE_CYCLASE_2"/>
    <property type="match status" value="1"/>
</dbReference>
<dbReference type="Gene3D" id="3.30.70.1230">
    <property type="entry name" value="Nucleotide cyclase"/>
    <property type="match status" value="1"/>
</dbReference>
<dbReference type="EMBL" id="MTYJ01000028">
    <property type="protein sequence ID" value="OQV20786.1"/>
    <property type="molecule type" value="Genomic_DNA"/>
</dbReference>
<feature type="domain" description="Protein kinase" evidence="14">
    <location>
        <begin position="541"/>
        <end position="831"/>
    </location>
</feature>
<dbReference type="AlphaFoldDB" id="A0A1W0WZY8"/>
<evidence type="ECO:0000256" key="11">
    <source>
        <dbReference type="RuleBase" id="RU000405"/>
    </source>
</evidence>
<dbReference type="InterPro" id="IPR000719">
    <property type="entry name" value="Prot_kinase_dom"/>
</dbReference>
<protein>
    <recommendedName>
        <fullName evidence="3 12">Guanylate cyclase</fullName>
        <ecNumber evidence="3 12">4.6.1.2</ecNumber>
    </recommendedName>
</protein>
<dbReference type="PANTHER" id="PTHR11920">
    <property type="entry name" value="GUANYLYL CYCLASE"/>
    <property type="match status" value="1"/>
</dbReference>
<evidence type="ECO:0000256" key="4">
    <source>
        <dbReference type="ARBA" id="ARBA00022692"/>
    </source>
</evidence>
<proteinExistence type="inferred from homology"/>
<comment type="subcellular location">
    <subcellularLocation>
        <location evidence="2">Membrane</location>
        <topology evidence="2">Single-pass type I membrane protein</topology>
    </subcellularLocation>
</comment>
<comment type="catalytic activity">
    <reaction evidence="1 12">
        <text>GTP = 3',5'-cyclic GMP + diphosphate</text>
        <dbReference type="Rhea" id="RHEA:13665"/>
        <dbReference type="ChEBI" id="CHEBI:33019"/>
        <dbReference type="ChEBI" id="CHEBI:37565"/>
        <dbReference type="ChEBI" id="CHEBI:57746"/>
        <dbReference type="EC" id="4.6.1.2"/>
    </reaction>
</comment>
<evidence type="ECO:0000313" key="16">
    <source>
        <dbReference type="EMBL" id="OQV20786.1"/>
    </source>
</evidence>
<organism evidence="16 17">
    <name type="scientific">Hypsibius exemplaris</name>
    <name type="common">Freshwater tardigrade</name>
    <dbReference type="NCBI Taxonomy" id="2072580"/>
    <lineage>
        <taxon>Eukaryota</taxon>
        <taxon>Metazoa</taxon>
        <taxon>Ecdysozoa</taxon>
        <taxon>Tardigrada</taxon>
        <taxon>Eutardigrada</taxon>
        <taxon>Parachela</taxon>
        <taxon>Hypsibioidea</taxon>
        <taxon>Hypsibiidae</taxon>
        <taxon>Hypsibius</taxon>
    </lineage>
</organism>
<dbReference type="Proteomes" id="UP000192578">
    <property type="component" value="Unassembled WGS sequence"/>
</dbReference>
<dbReference type="InterPro" id="IPR018297">
    <property type="entry name" value="A/G_cyclase_CS"/>
</dbReference>
<dbReference type="InterPro" id="IPR001828">
    <property type="entry name" value="ANF_lig-bd_rcpt"/>
</dbReference>
<dbReference type="GO" id="GO:0035556">
    <property type="term" value="P:intracellular signal transduction"/>
    <property type="evidence" value="ECO:0007669"/>
    <property type="project" value="InterPro"/>
</dbReference>
<dbReference type="Pfam" id="PF01094">
    <property type="entry name" value="ANF_receptor"/>
    <property type="match status" value="1"/>
</dbReference>
<evidence type="ECO:0000256" key="8">
    <source>
        <dbReference type="ARBA" id="ARBA00023180"/>
    </source>
</evidence>
<dbReference type="EC" id="4.6.1.2" evidence="3 12"/>
<dbReference type="GO" id="GO:0004672">
    <property type="term" value="F:protein kinase activity"/>
    <property type="evidence" value="ECO:0007669"/>
    <property type="project" value="InterPro"/>
</dbReference>
<dbReference type="SUPFAM" id="SSF56112">
    <property type="entry name" value="Protein kinase-like (PK-like)"/>
    <property type="match status" value="1"/>
</dbReference>
<dbReference type="FunFam" id="3.30.70.1230:FF:000030">
    <property type="entry name" value="Si:ch211-215j19.12"/>
    <property type="match status" value="1"/>
</dbReference>
<keyword evidence="6" id="KW-1133">Transmembrane helix</keyword>
<dbReference type="OrthoDB" id="66881at2759"/>
<feature type="domain" description="Guanylate cyclase" evidence="15">
    <location>
        <begin position="905"/>
        <end position="1036"/>
    </location>
</feature>
<dbReference type="Pfam" id="PF07714">
    <property type="entry name" value="PK_Tyr_Ser-Thr"/>
    <property type="match status" value="1"/>
</dbReference>
<comment type="caution">
    <text evidence="16">The sequence shown here is derived from an EMBL/GenBank/DDBJ whole genome shotgun (WGS) entry which is preliminary data.</text>
</comment>
<keyword evidence="7" id="KW-0472">Membrane</keyword>
<keyword evidence="10 12" id="KW-0141">cGMP biosynthesis</keyword>
<dbReference type="InterPro" id="IPR001054">
    <property type="entry name" value="A/G_cyclase"/>
</dbReference>
<dbReference type="GO" id="GO:0004016">
    <property type="term" value="F:adenylate cyclase activity"/>
    <property type="evidence" value="ECO:0007669"/>
    <property type="project" value="TreeGrafter"/>
</dbReference>
<dbReference type="SMART" id="SM00044">
    <property type="entry name" value="CYCc"/>
    <property type="match status" value="1"/>
</dbReference>
<dbReference type="InterPro" id="IPR028082">
    <property type="entry name" value="Peripla_BP_I"/>
</dbReference>
<gene>
    <name evidence="16" type="ORF">BV898_05363</name>
</gene>
<evidence type="ECO:0000256" key="10">
    <source>
        <dbReference type="ARBA" id="ARBA00023293"/>
    </source>
</evidence>
<dbReference type="InterPro" id="IPR011009">
    <property type="entry name" value="Kinase-like_dom_sf"/>
</dbReference>
<dbReference type="InterPro" id="IPR050401">
    <property type="entry name" value="Cyclic_nucleotide_synthase"/>
</dbReference>
<comment type="similarity">
    <text evidence="11">Belongs to the adenylyl cyclase class-4/guanylyl cyclase family.</text>
</comment>
<dbReference type="CDD" id="cd07302">
    <property type="entry name" value="CHD"/>
    <property type="match status" value="1"/>
</dbReference>
<feature type="chain" id="PRO_5012144877" description="Guanylate cyclase" evidence="13">
    <location>
        <begin position="22"/>
        <end position="1100"/>
    </location>
</feature>
<evidence type="ECO:0000259" key="15">
    <source>
        <dbReference type="PROSITE" id="PS50125"/>
    </source>
</evidence>
<evidence type="ECO:0000313" key="17">
    <source>
        <dbReference type="Proteomes" id="UP000192578"/>
    </source>
</evidence>
<keyword evidence="16" id="KW-0675">Receptor</keyword>
<keyword evidence="9 11" id="KW-0456">Lyase</keyword>
<keyword evidence="8" id="KW-0325">Glycoprotein</keyword>
<evidence type="ECO:0000256" key="9">
    <source>
        <dbReference type="ARBA" id="ARBA00023239"/>
    </source>
</evidence>
<keyword evidence="4" id="KW-0812">Transmembrane</keyword>
<dbReference type="GO" id="GO:0005524">
    <property type="term" value="F:ATP binding"/>
    <property type="evidence" value="ECO:0007669"/>
    <property type="project" value="InterPro"/>
</dbReference>
<reference evidence="17" key="1">
    <citation type="submission" date="2017-01" db="EMBL/GenBank/DDBJ databases">
        <title>Comparative genomics of anhydrobiosis in the tardigrade Hypsibius dujardini.</title>
        <authorList>
            <person name="Yoshida Y."/>
            <person name="Koutsovoulos G."/>
            <person name="Laetsch D."/>
            <person name="Stevens L."/>
            <person name="Kumar S."/>
            <person name="Horikawa D."/>
            <person name="Ishino K."/>
            <person name="Komine S."/>
            <person name="Tomita M."/>
            <person name="Blaxter M."/>
            <person name="Arakawa K."/>
        </authorList>
    </citation>
    <scope>NUCLEOTIDE SEQUENCE [LARGE SCALE GENOMIC DNA]</scope>
    <source>
        <strain evidence="17">Z151</strain>
    </source>
</reference>
<dbReference type="Gene3D" id="1.10.510.10">
    <property type="entry name" value="Transferase(Phosphotransferase) domain 1"/>
    <property type="match status" value="1"/>
</dbReference>
<dbReference type="PROSITE" id="PS50011">
    <property type="entry name" value="PROTEIN_KINASE_DOM"/>
    <property type="match status" value="1"/>
</dbReference>
<dbReference type="PROSITE" id="PS00452">
    <property type="entry name" value="GUANYLATE_CYCLASE_1"/>
    <property type="match status" value="1"/>
</dbReference>
<dbReference type="GO" id="GO:0004383">
    <property type="term" value="F:guanylate cyclase activity"/>
    <property type="evidence" value="ECO:0007669"/>
    <property type="project" value="UniProtKB-EC"/>
</dbReference>
<sequence length="1100" mass="123168">MLLSFDLLLGCLAVNAITSSATSISTPDNRPIIRIAGLTVGPPDTEKTLPTDPSFSNALQWIRPFARLALQELNKSYGHIFRFYHSYLYEADRALGFLLPDDAENLIAEFFFKYNETTHGLALISPCSREQIQAAKISEELDLLLMCSVGNGLSFREYPQRISTSIYPGEAIIQFLLALFKQTGWTSTTSLIDEANIVKEALNRAMHETFESSFNCKDSRYPCNITYSAFTYNTFLPDYHQRIKQSLLTISTISRIVFLFGAGTSSRLVMKTADELEMTNGEYVFIMMSLENNGLSTNGVVDNNWIVTPFNDKFGIPFQVYPAKAALILNFVLSYTDQSVKAVKESVLNISRDDFHFPIPRNKLSTFLYPYFESHLIFGQILNQSYAETGKILHGAELAKWFINHTFHLPTGEVAIGEGGERKCDILGSLTNSTGQLVTVLKYTYHDGKLRDVVPASPLWPGGQWPPPNEPFCGFLHNNPKCSDDSSQKKVLAGAVVGSLLFLISSIGTVVAWIWHQSVLMNASWWQMNLDMIEPDTGSMSSRLSVFRRGDADTASIIARKHTCIVRLRTGLTAWKSPIRALDTDSRFRITSDLANLLSHVKNIHHVNVNNFVGILTDTVPACILEEYCPRGSLDDLLEGLHLDMDMTFSLMIDFIQGLVYLHDSPLKLHGNLKSSKCLLDNRFGLKISDFANHKLMRIFNPASFRRKSSSRTLDLRAGYDNYFWTAPEVLRGSLPDAESDIYSFAIIVYQILAARSDPYDNDHFSAQEVIENVKSLTRVPPMRPTLEFVPTHFAHELPQVHKIISDGWAEDPAARPGAHSVRKALDQAMLTVGLDGSRSLFDRIMGRLQSYAENLEEVVEQRTEQLMEERGRCDMILGEMLPKAAIQLLRSGQAVEPEYFEQATVFFSDLVGFIDFVDRSSPITVLEFLHLVYSRFDDILTNYDVYKVETIGDSYMVASGLPIRNGQEHIREICRMALALQKIFPRLYSSNDGNDQKLSLRIGIHTGPVAAGVVGQKTPRYCLFGDTVNTSSRMESHGLPGRIHCSEPVAALAESLGFLMKPRGEIRIKGKGDVLTFWLEREVGSRSVEDVAAGPSVQA</sequence>
<dbReference type="GO" id="GO:0007168">
    <property type="term" value="P:receptor guanylyl cyclase signaling pathway"/>
    <property type="evidence" value="ECO:0007669"/>
    <property type="project" value="TreeGrafter"/>
</dbReference>
<evidence type="ECO:0000256" key="13">
    <source>
        <dbReference type="SAM" id="SignalP"/>
    </source>
</evidence>
<dbReference type="SUPFAM" id="SSF53822">
    <property type="entry name" value="Periplasmic binding protein-like I"/>
    <property type="match status" value="1"/>
</dbReference>
<dbReference type="SUPFAM" id="SSF55073">
    <property type="entry name" value="Nucleotide cyclase"/>
    <property type="match status" value="1"/>
</dbReference>
<dbReference type="GO" id="GO:0005886">
    <property type="term" value="C:plasma membrane"/>
    <property type="evidence" value="ECO:0007669"/>
    <property type="project" value="TreeGrafter"/>
</dbReference>
<dbReference type="GO" id="GO:0001653">
    <property type="term" value="F:peptide receptor activity"/>
    <property type="evidence" value="ECO:0007669"/>
    <property type="project" value="TreeGrafter"/>
</dbReference>
<evidence type="ECO:0000256" key="3">
    <source>
        <dbReference type="ARBA" id="ARBA00012202"/>
    </source>
</evidence>
<keyword evidence="5" id="KW-0547">Nucleotide-binding</keyword>
<dbReference type="Gene3D" id="3.40.50.2300">
    <property type="match status" value="2"/>
</dbReference>
<keyword evidence="13" id="KW-0732">Signal</keyword>
<evidence type="ECO:0000256" key="5">
    <source>
        <dbReference type="ARBA" id="ARBA00022741"/>
    </source>
</evidence>